<gene>
    <name evidence="1" type="ORF">TNCV_1339891</name>
</gene>
<evidence type="ECO:0000313" key="2">
    <source>
        <dbReference type="Proteomes" id="UP000887159"/>
    </source>
</evidence>
<protein>
    <submittedName>
        <fullName evidence="1">Uncharacterized protein</fullName>
    </submittedName>
</protein>
<dbReference type="EMBL" id="BMAU01021069">
    <property type="protein sequence ID" value="GFX89290.1"/>
    <property type="molecule type" value="Genomic_DNA"/>
</dbReference>
<name>A0A8X6R864_TRICX</name>
<sequence length="88" mass="9527">MCVHRDTAKNGCDHLDAVGKTWIDLEKCHLTIRAPRFVVDHTIEDAPVCDATSRVAAAMISELRVNAAANPYISLTVIGSQPTRAAIL</sequence>
<organism evidence="1 2">
    <name type="scientific">Trichonephila clavipes</name>
    <name type="common">Golden silk orbweaver</name>
    <name type="synonym">Nephila clavipes</name>
    <dbReference type="NCBI Taxonomy" id="2585209"/>
    <lineage>
        <taxon>Eukaryota</taxon>
        <taxon>Metazoa</taxon>
        <taxon>Ecdysozoa</taxon>
        <taxon>Arthropoda</taxon>
        <taxon>Chelicerata</taxon>
        <taxon>Arachnida</taxon>
        <taxon>Araneae</taxon>
        <taxon>Araneomorphae</taxon>
        <taxon>Entelegynae</taxon>
        <taxon>Araneoidea</taxon>
        <taxon>Nephilidae</taxon>
        <taxon>Trichonephila</taxon>
    </lineage>
</organism>
<proteinExistence type="predicted"/>
<dbReference type="Proteomes" id="UP000887159">
    <property type="component" value="Unassembled WGS sequence"/>
</dbReference>
<evidence type="ECO:0000313" key="1">
    <source>
        <dbReference type="EMBL" id="GFX89290.1"/>
    </source>
</evidence>
<reference evidence="1" key="1">
    <citation type="submission" date="2020-08" db="EMBL/GenBank/DDBJ databases">
        <title>Multicomponent nature underlies the extraordinary mechanical properties of spider dragline silk.</title>
        <authorList>
            <person name="Kono N."/>
            <person name="Nakamura H."/>
            <person name="Mori M."/>
            <person name="Yoshida Y."/>
            <person name="Ohtoshi R."/>
            <person name="Malay A.D."/>
            <person name="Moran D.A.P."/>
            <person name="Tomita M."/>
            <person name="Numata K."/>
            <person name="Arakawa K."/>
        </authorList>
    </citation>
    <scope>NUCLEOTIDE SEQUENCE</scope>
</reference>
<keyword evidence="2" id="KW-1185">Reference proteome</keyword>
<comment type="caution">
    <text evidence="1">The sequence shown here is derived from an EMBL/GenBank/DDBJ whole genome shotgun (WGS) entry which is preliminary data.</text>
</comment>
<accession>A0A8X6R864</accession>
<dbReference type="AlphaFoldDB" id="A0A8X6R864"/>